<dbReference type="eggNOG" id="KOG3599">
    <property type="taxonomic scope" value="Eukaryota"/>
</dbReference>
<evidence type="ECO:0000313" key="10">
    <source>
        <dbReference type="EMBL" id="EKX33173.1"/>
    </source>
</evidence>
<reference evidence="12" key="2">
    <citation type="submission" date="2012-11" db="EMBL/GenBank/DDBJ databases">
        <authorList>
            <person name="Kuo A."/>
            <person name="Curtis B.A."/>
            <person name="Tanifuji G."/>
            <person name="Burki F."/>
            <person name="Gruber A."/>
            <person name="Irimia M."/>
            <person name="Maruyama S."/>
            <person name="Arias M.C."/>
            <person name="Ball S.G."/>
            <person name="Gile G.H."/>
            <person name="Hirakawa Y."/>
            <person name="Hopkins J.F."/>
            <person name="Rensing S.A."/>
            <person name="Schmutz J."/>
            <person name="Symeonidi A."/>
            <person name="Elias M."/>
            <person name="Eveleigh R.J."/>
            <person name="Herman E.K."/>
            <person name="Klute M.J."/>
            <person name="Nakayama T."/>
            <person name="Obornik M."/>
            <person name="Reyes-Prieto A."/>
            <person name="Armbrust E.V."/>
            <person name="Aves S.J."/>
            <person name="Beiko R.G."/>
            <person name="Coutinho P."/>
            <person name="Dacks J.B."/>
            <person name="Durnford D.G."/>
            <person name="Fast N.M."/>
            <person name="Green B.R."/>
            <person name="Grisdale C."/>
            <person name="Hempe F."/>
            <person name="Henrissat B."/>
            <person name="Hoppner M.P."/>
            <person name="Ishida K.-I."/>
            <person name="Kim E."/>
            <person name="Koreny L."/>
            <person name="Kroth P.G."/>
            <person name="Liu Y."/>
            <person name="Malik S.-B."/>
            <person name="Maier U.G."/>
            <person name="McRose D."/>
            <person name="Mock T."/>
            <person name="Neilson J.A."/>
            <person name="Onodera N.T."/>
            <person name="Poole A.M."/>
            <person name="Pritham E.J."/>
            <person name="Richards T.A."/>
            <person name="Rocap G."/>
            <person name="Roy S.W."/>
            <person name="Sarai C."/>
            <person name="Schaack S."/>
            <person name="Shirato S."/>
            <person name="Slamovits C.H."/>
            <person name="Spencer D.F."/>
            <person name="Suzuki S."/>
            <person name="Worden A.Z."/>
            <person name="Zauner S."/>
            <person name="Barry K."/>
            <person name="Bell C."/>
            <person name="Bharti A.K."/>
            <person name="Crow J.A."/>
            <person name="Grimwood J."/>
            <person name="Kramer R."/>
            <person name="Lindquist E."/>
            <person name="Lucas S."/>
            <person name="Salamov A."/>
            <person name="McFadden G.I."/>
            <person name="Lane C.E."/>
            <person name="Keeling P.J."/>
            <person name="Gray M.W."/>
            <person name="Grigoriev I.V."/>
            <person name="Archibald J.M."/>
        </authorList>
    </citation>
    <scope>NUCLEOTIDE SEQUENCE</scope>
    <source>
        <strain evidence="12">CCMP2712</strain>
    </source>
</reference>
<dbReference type="InterPro" id="IPR051223">
    <property type="entry name" value="Polycystin"/>
</dbReference>
<dbReference type="GeneID" id="17289900"/>
<dbReference type="OrthoDB" id="10009301at2759"/>
<evidence type="ECO:0000256" key="1">
    <source>
        <dbReference type="ARBA" id="ARBA00004141"/>
    </source>
</evidence>
<feature type="transmembrane region" description="Helical" evidence="7">
    <location>
        <begin position="1410"/>
        <end position="1432"/>
    </location>
</feature>
<dbReference type="CDD" id="cd00030">
    <property type="entry name" value="C2"/>
    <property type="match status" value="1"/>
</dbReference>
<feature type="transmembrane region" description="Helical" evidence="7">
    <location>
        <begin position="1444"/>
        <end position="1464"/>
    </location>
</feature>
<evidence type="ECO:0000256" key="5">
    <source>
        <dbReference type="ARBA" id="ARBA00023157"/>
    </source>
</evidence>
<dbReference type="PANTHER" id="PTHR10877:SF183">
    <property type="entry name" value="AT14535P-RELATED"/>
    <property type="match status" value="1"/>
</dbReference>
<proteinExistence type="predicted"/>
<comment type="subcellular location">
    <subcellularLocation>
        <location evidence="1">Membrane</location>
        <topology evidence="1">Multi-pass membrane protein</topology>
    </subcellularLocation>
</comment>
<dbReference type="RefSeq" id="XP_005820153.1">
    <property type="nucleotide sequence ID" value="XM_005820096.1"/>
</dbReference>
<dbReference type="InterPro" id="IPR000859">
    <property type="entry name" value="CUB_dom"/>
</dbReference>
<dbReference type="PaxDb" id="55529-EKX33173"/>
<evidence type="ECO:0000256" key="2">
    <source>
        <dbReference type="ARBA" id="ARBA00022692"/>
    </source>
</evidence>
<organism evidence="10">
    <name type="scientific">Guillardia theta (strain CCMP2712)</name>
    <name type="common">Cryptophyte</name>
    <dbReference type="NCBI Taxonomy" id="905079"/>
    <lineage>
        <taxon>Eukaryota</taxon>
        <taxon>Cryptophyceae</taxon>
        <taxon>Pyrenomonadales</taxon>
        <taxon>Geminigeraceae</taxon>
        <taxon>Guillardia</taxon>
    </lineage>
</organism>
<evidence type="ECO:0000313" key="11">
    <source>
        <dbReference type="EnsemblProtists" id="EKX33173"/>
    </source>
</evidence>
<feature type="compositionally biased region" description="Acidic residues" evidence="6">
    <location>
        <begin position="1856"/>
        <end position="1866"/>
    </location>
</feature>
<feature type="transmembrane region" description="Helical" evidence="7">
    <location>
        <begin position="1229"/>
        <end position="1245"/>
    </location>
</feature>
<feature type="compositionally biased region" description="Polar residues" evidence="6">
    <location>
        <begin position="484"/>
        <end position="494"/>
    </location>
</feature>
<keyword evidence="4 7" id="KW-0472">Membrane</keyword>
<dbReference type="OMA" id="ASWNLCP"/>
<feature type="region of interest" description="Disordered" evidence="6">
    <location>
        <begin position="1841"/>
        <end position="1879"/>
    </location>
</feature>
<dbReference type="HOGENOM" id="CLU_246200_0_0_1"/>
<feature type="domain" description="C2" evidence="9">
    <location>
        <begin position="1693"/>
        <end position="1812"/>
    </location>
</feature>
<name>L1IAB4_GUITC</name>
<feature type="compositionally biased region" description="Basic and acidic residues" evidence="6">
    <location>
        <begin position="465"/>
        <end position="483"/>
    </location>
</feature>
<sequence>MQGAVVASVLKKRREKKARSVEEEEIEHLIKHPVDTLVDDIHEVEGVLRDTEIHKLFGLRSRSDPIVRREIQIDGLLTKVREKLLRSSSYTRLFGTSIFFIVYVSFLFLQRDIESSYYVESSVIDLVGSSLPLLGNGGYMNSGLGSTGFLSTSEDFYSWFRGIAQVVFSDPVCGDGKCDGPDEFPGFGRFGCIKDCGKYKNVTSLTITLEDVVKRSSSELGISLKDSELEQDTSRVRFFYNIYSETMGDFLFESDTNATQLTFEAPDGDLTLVLYQESSVEGLVENQAVTSLFAITPSSFSRLQPRKTAIEYGNLREIIKNAVYGENALKTLCRSPSESQVAYCDTFNPQDVGYLFTSKYGVSGRIDLKDSVTGVLETIVKVGYCSILPNVSGSPYAQANKATIVESGSSCDEPLRLRRSRVRQATPRSHLPQVVPPKGTAGQDALDKHPAGSQHPPASPSSHKGKSDIEEVEGPKAKSDKNSLRTVSNCPSTGQTLTSTTGYVASGFTTTYSSNTLCTWTIAPSGNGNLTLTFQSFDVEYHSTCRYDWVKIYSCTSVNCLDSESTLLATLCGTMDRINPQLTSPTGIMKVSFKSDSSVQKAGFCASWGEGAYCPVKPDTPVFNKVEHVLRPLHNSYLYGISIAEIQVLSTSSVSYFRYTYSTDAQPTPRCDCADWPDTTTCPNAIKNGSKIVLFYEGATSRRYIRVNVIACNKYPDVTVSSRYYRYYYNYFLGPPVVSFSFLVNFLEPPASSSTPSNSTLNKLTSSANSSNSSNSSLDNSSTALANSSTVLHPLCGNFSVDQVWREIVQQKINVTRALPQQMRFNVTRQDPTVYVSSEVFATSNVQVAAIVNVLLDHRQLMQQALARACPLLKIQQEMAISTSWLFNKGARGEECKSHYDCDAGLFCTKPSSTSLEETSTCDICSFCKVDANDAIDARCPTLMCPTSGNFPACTNAQRLTARATCPSDYQFSVWEYRNASEGLPKIVPPFEPKNREITPYNRIVGAIVISQRRMKPTSCAQSVNKHVQGFMKSVEGVVSCPSSTLDDTPYGYDPSFMTFSAMYNPKLMPEKFYSPLERHLIRSGGETQLSFPIGFFPHKYDSNFFDTNQDGFISDEEASVNVSSFKVAYKDSKYIMPSEADTFKLYFDERLTQMLAQNMIQFAEDGSFIDSQTEEVRVQFLTYNAPKNIFALHEFIFNWQTTGRIPWDYKVNSFSVDFFAGPKAGMQIFLFAVLVTFLLINSYMEVHELLGEIRKYNLTGYLSHPFNWIDWTHFAFMWGTIITCLLHYFDCRQFYMKANYPILFYGPEYSTAGQQRKGITTVQTGSSFQVPLLKSGNAMARHFRTDNKAEMDLLILLEQARTISDSMNLYSFFAGVSVVLFVLRMLKSLDFQERMGLVTRTIARASSDLWHFMLLFAVVFYGYSVVGHMLFGHQYEGMKDMSTACLTLLIFLLSLDTTQFYASMSHAAPDGAFHIFLWSYLFIAFFILLNVFLAILVDAYAKVKEETEGTTGLVEDLLETLWHGLRKTIKARHFVSNQKLEEALVKERETLTSKESQRRILERDLDEERLILLPGGVSLDTHEVAALARRALGRKTDKVHPDAGEEEQLADLFFNEDEIVASADLMNRYGTEPSVISERRKSELLELHDLEGIRRQIGTQIGQVKLLGSQQQVLDLLTSIGKELAPAAIALQKEQEQQVQTAPAPTSVKLLRVTLVRATNLPRMDLFSGCDPYCVLFVNACSGLSTFASEVKHKNVNPVWEQQFEWTTTSRTKVLSVTLWDKDDVTSDDLVGSVQLDLEQLPEGEEQELTLPLQNHKLFRKLRETRLVLRVHKLTETESLKQEKTVSEKGKGPQEEEQEEEEQEEEQKQEQEQVEHVTQIEDLQELDELLENEIGQ</sequence>
<dbReference type="Gene3D" id="2.60.120.290">
    <property type="entry name" value="Spermadhesin, CUB domain"/>
    <property type="match status" value="1"/>
</dbReference>
<feature type="region of interest" description="Disordered" evidence="6">
    <location>
        <begin position="421"/>
        <end position="494"/>
    </location>
</feature>
<feature type="transmembrane region" description="Helical" evidence="7">
    <location>
        <begin position="1476"/>
        <end position="1498"/>
    </location>
</feature>
<dbReference type="EMBL" id="JH993153">
    <property type="protein sequence ID" value="EKX33173.1"/>
    <property type="molecule type" value="Genomic_DNA"/>
</dbReference>
<evidence type="ECO:0000256" key="3">
    <source>
        <dbReference type="ARBA" id="ARBA00022989"/>
    </source>
</evidence>
<dbReference type="PROSITE" id="PS50004">
    <property type="entry name" value="C2"/>
    <property type="match status" value="1"/>
</dbReference>
<gene>
    <name evidence="10" type="ORF">GUITHDRAFT_120654</name>
</gene>
<dbReference type="Gene3D" id="2.60.40.150">
    <property type="entry name" value="C2 domain"/>
    <property type="match status" value="1"/>
</dbReference>
<keyword evidence="12" id="KW-1185">Reference proteome</keyword>
<dbReference type="Pfam" id="PF00431">
    <property type="entry name" value="CUB"/>
    <property type="match status" value="1"/>
</dbReference>
<dbReference type="Pfam" id="PF00168">
    <property type="entry name" value="C2"/>
    <property type="match status" value="1"/>
</dbReference>
<keyword evidence="5" id="KW-1015">Disulfide bond</keyword>
<dbReference type="KEGG" id="gtt:GUITHDRAFT_120654"/>
<evidence type="ECO:0000259" key="9">
    <source>
        <dbReference type="PROSITE" id="PS50004"/>
    </source>
</evidence>
<dbReference type="SMART" id="SM00239">
    <property type="entry name" value="C2"/>
    <property type="match status" value="1"/>
</dbReference>
<dbReference type="Gene3D" id="1.10.287.70">
    <property type="match status" value="1"/>
</dbReference>
<dbReference type="GO" id="GO:0016020">
    <property type="term" value="C:membrane"/>
    <property type="evidence" value="ECO:0007669"/>
    <property type="project" value="UniProtKB-SubCell"/>
</dbReference>
<keyword evidence="3 7" id="KW-1133">Transmembrane helix</keyword>
<dbReference type="PANTHER" id="PTHR10877">
    <property type="entry name" value="POLYCYSTIN FAMILY MEMBER"/>
    <property type="match status" value="1"/>
</dbReference>
<evidence type="ECO:0000256" key="6">
    <source>
        <dbReference type="SAM" id="MobiDB-lite"/>
    </source>
</evidence>
<feature type="domain" description="CUB" evidence="8">
    <location>
        <begin position="493"/>
        <end position="611"/>
    </location>
</feature>
<protein>
    <recommendedName>
        <fullName evidence="13">C2 domain-containing protein</fullName>
    </recommendedName>
</protein>
<evidence type="ECO:0000256" key="7">
    <source>
        <dbReference type="SAM" id="Phobius"/>
    </source>
</evidence>
<dbReference type="PROSITE" id="PS01180">
    <property type="entry name" value="CUB"/>
    <property type="match status" value="1"/>
</dbReference>
<evidence type="ECO:0000259" key="8">
    <source>
        <dbReference type="PROSITE" id="PS01180"/>
    </source>
</evidence>
<feature type="transmembrane region" description="Helical" evidence="7">
    <location>
        <begin position="1370"/>
        <end position="1390"/>
    </location>
</feature>
<dbReference type="SMART" id="SM00042">
    <property type="entry name" value="CUB"/>
    <property type="match status" value="1"/>
</dbReference>
<reference evidence="10 12" key="1">
    <citation type="journal article" date="2012" name="Nature">
        <title>Algal genomes reveal evolutionary mosaicism and the fate of nucleomorphs.</title>
        <authorList>
            <consortium name="DOE Joint Genome Institute"/>
            <person name="Curtis B.A."/>
            <person name="Tanifuji G."/>
            <person name="Burki F."/>
            <person name="Gruber A."/>
            <person name="Irimia M."/>
            <person name="Maruyama S."/>
            <person name="Arias M.C."/>
            <person name="Ball S.G."/>
            <person name="Gile G.H."/>
            <person name="Hirakawa Y."/>
            <person name="Hopkins J.F."/>
            <person name="Kuo A."/>
            <person name="Rensing S.A."/>
            <person name="Schmutz J."/>
            <person name="Symeonidi A."/>
            <person name="Elias M."/>
            <person name="Eveleigh R.J."/>
            <person name="Herman E.K."/>
            <person name="Klute M.J."/>
            <person name="Nakayama T."/>
            <person name="Obornik M."/>
            <person name="Reyes-Prieto A."/>
            <person name="Armbrust E.V."/>
            <person name="Aves S.J."/>
            <person name="Beiko R.G."/>
            <person name="Coutinho P."/>
            <person name="Dacks J.B."/>
            <person name="Durnford D.G."/>
            <person name="Fast N.M."/>
            <person name="Green B.R."/>
            <person name="Grisdale C.J."/>
            <person name="Hempel F."/>
            <person name="Henrissat B."/>
            <person name="Hoppner M.P."/>
            <person name="Ishida K."/>
            <person name="Kim E."/>
            <person name="Koreny L."/>
            <person name="Kroth P.G."/>
            <person name="Liu Y."/>
            <person name="Malik S.B."/>
            <person name="Maier U.G."/>
            <person name="McRose D."/>
            <person name="Mock T."/>
            <person name="Neilson J.A."/>
            <person name="Onodera N.T."/>
            <person name="Poole A.M."/>
            <person name="Pritham E.J."/>
            <person name="Richards T.A."/>
            <person name="Rocap G."/>
            <person name="Roy S.W."/>
            <person name="Sarai C."/>
            <person name="Schaack S."/>
            <person name="Shirato S."/>
            <person name="Slamovits C.H."/>
            <person name="Spencer D.F."/>
            <person name="Suzuki S."/>
            <person name="Worden A.Z."/>
            <person name="Zauner S."/>
            <person name="Barry K."/>
            <person name="Bell C."/>
            <person name="Bharti A.K."/>
            <person name="Crow J.A."/>
            <person name="Grimwood J."/>
            <person name="Kramer R."/>
            <person name="Lindquist E."/>
            <person name="Lucas S."/>
            <person name="Salamov A."/>
            <person name="McFadden G.I."/>
            <person name="Lane C.E."/>
            <person name="Keeling P.J."/>
            <person name="Gray M.W."/>
            <person name="Grigoriev I.V."/>
            <person name="Archibald J.M."/>
        </authorList>
    </citation>
    <scope>NUCLEOTIDE SEQUENCE</scope>
    <source>
        <strain evidence="10 12">CCMP2712</strain>
    </source>
</reference>
<feature type="compositionally biased region" description="Basic and acidic residues" evidence="6">
    <location>
        <begin position="1841"/>
        <end position="1855"/>
    </location>
</feature>
<accession>L1IAB4</accession>
<feature type="compositionally biased region" description="Basic and acidic residues" evidence="6">
    <location>
        <begin position="1867"/>
        <end position="1879"/>
    </location>
</feature>
<dbReference type="CDD" id="cd00041">
    <property type="entry name" value="CUB"/>
    <property type="match status" value="1"/>
</dbReference>
<reference evidence="11" key="3">
    <citation type="submission" date="2016-03" db="UniProtKB">
        <authorList>
            <consortium name="EnsemblProtists"/>
        </authorList>
    </citation>
    <scope>IDENTIFICATION</scope>
</reference>
<keyword evidence="2 7" id="KW-0812">Transmembrane</keyword>
<dbReference type="SUPFAM" id="SSF49562">
    <property type="entry name" value="C2 domain (Calcium/lipid-binding domain, CaLB)"/>
    <property type="match status" value="1"/>
</dbReference>
<dbReference type="SUPFAM" id="SSF49854">
    <property type="entry name" value="Spermadhesin, CUB domain"/>
    <property type="match status" value="1"/>
</dbReference>
<feature type="compositionally biased region" description="Low complexity" evidence="6">
    <location>
        <begin position="751"/>
        <end position="779"/>
    </location>
</feature>
<dbReference type="InterPro" id="IPR035914">
    <property type="entry name" value="Sperma_CUB_dom_sf"/>
</dbReference>
<dbReference type="Pfam" id="PF08016">
    <property type="entry name" value="PKD_channel"/>
    <property type="match status" value="1"/>
</dbReference>
<feature type="transmembrane region" description="Helical" evidence="7">
    <location>
        <begin position="1272"/>
        <end position="1290"/>
    </location>
</feature>
<evidence type="ECO:0008006" key="13">
    <source>
        <dbReference type="Google" id="ProtNLM"/>
    </source>
</evidence>
<dbReference type="Proteomes" id="UP000011087">
    <property type="component" value="Unassembled WGS sequence"/>
</dbReference>
<evidence type="ECO:0000313" key="12">
    <source>
        <dbReference type="Proteomes" id="UP000011087"/>
    </source>
</evidence>
<evidence type="ECO:0000256" key="4">
    <source>
        <dbReference type="ARBA" id="ARBA00023136"/>
    </source>
</evidence>
<dbReference type="InterPro" id="IPR000008">
    <property type="entry name" value="C2_dom"/>
</dbReference>
<dbReference type="InterPro" id="IPR035892">
    <property type="entry name" value="C2_domain_sf"/>
</dbReference>
<dbReference type="InterPro" id="IPR013122">
    <property type="entry name" value="PKD1_2_channel"/>
</dbReference>
<feature type="region of interest" description="Disordered" evidence="6">
    <location>
        <begin position="750"/>
        <end position="779"/>
    </location>
</feature>
<dbReference type="EnsemblProtists" id="EKX33173">
    <property type="protein sequence ID" value="EKX33173"/>
    <property type="gene ID" value="GUITHDRAFT_120654"/>
</dbReference>